<proteinExistence type="predicted"/>
<dbReference type="Proteomes" id="UP000051936">
    <property type="component" value="Unassembled WGS sequence"/>
</dbReference>
<reference evidence="2 3" key="1">
    <citation type="submission" date="2015-09" db="EMBL/GenBank/DDBJ databases">
        <title>Draft Genome Sequence of Bradyrhizobium manausense Strain BR 3351T, a Novel Symbiotic Nitrogen-Fixing Alphaproteobacterium Isolated from Brazilian Amazon Rain Forest.</title>
        <authorList>
            <person name="De Araujo J.L."/>
            <person name="Zilli J.E."/>
        </authorList>
    </citation>
    <scope>NUCLEOTIDE SEQUENCE [LARGE SCALE GENOMIC DNA]</scope>
    <source>
        <strain evidence="2 3">BR3351</strain>
    </source>
</reference>
<name>A0A0R3DZG6_9BRAD</name>
<organism evidence="2 3">
    <name type="scientific">Bradyrhizobium manausense</name>
    <dbReference type="NCBI Taxonomy" id="989370"/>
    <lineage>
        <taxon>Bacteria</taxon>
        <taxon>Pseudomonadati</taxon>
        <taxon>Pseudomonadota</taxon>
        <taxon>Alphaproteobacteria</taxon>
        <taxon>Hyphomicrobiales</taxon>
        <taxon>Nitrobacteraceae</taxon>
        <taxon>Bradyrhizobium</taxon>
    </lineage>
</organism>
<dbReference type="AlphaFoldDB" id="A0A0R3DZG6"/>
<feature type="region of interest" description="Disordered" evidence="1">
    <location>
        <begin position="119"/>
        <end position="155"/>
    </location>
</feature>
<feature type="compositionally biased region" description="Basic residues" evidence="1">
    <location>
        <begin position="144"/>
        <end position="155"/>
    </location>
</feature>
<feature type="compositionally biased region" description="Basic and acidic residues" evidence="1">
    <location>
        <begin position="119"/>
        <end position="131"/>
    </location>
</feature>
<dbReference type="EMBL" id="LJYG01000044">
    <property type="protein sequence ID" value="KRQ15347.1"/>
    <property type="molecule type" value="Genomic_DNA"/>
</dbReference>
<comment type="caution">
    <text evidence="2">The sequence shown here is derived from an EMBL/GenBank/DDBJ whole genome shotgun (WGS) entry which is preliminary data.</text>
</comment>
<sequence length="155" mass="17344">MHVISDDQQSLIPIWEREKMARSTVFGYTVETEDGKLVITLTGSLAESLAEKYSTESIGQNPRLLASLLPFGDLGSRSVLLRPSGPSREKQASNHIDLKEIFGQGFDRSQNEFEAQLEEYRGLLDPREPGDKQNGTANAEAPRNARKSSARKRRR</sequence>
<accession>A0A0R3DZG6</accession>
<evidence type="ECO:0000256" key="1">
    <source>
        <dbReference type="SAM" id="MobiDB-lite"/>
    </source>
</evidence>
<gene>
    <name evidence="2" type="ORF">AOQ71_10125</name>
</gene>
<evidence type="ECO:0000313" key="3">
    <source>
        <dbReference type="Proteomes" id="UP000051936"/>
    </source>
</evidence>
<evidence type="ECO:0000313" key="2">
    <source>
        <dbReference type="EMBL" id="KRQ15347.1"/>
    </source>
</evidence>
<protein>
    <submittedName>
        <fullName evidence="2">Uncharacterized protein</fullName>
    </submittedName>
</protein>
<keyword evidence="3" id="KW-1185">Reference proteome</keyword>